<feature type="domain" description="Small ribosomal subunit protein uS10" evidence="8">
    <location>
        <begin position="178"/>
        <end position="275"/>
    </location>
</feature>
<dbReference type="HAMAP" id="MF_00508">
    <property type="entry name" value="Ribosomal_uS10"/>
    <property type="match status" value="1"/>
</dbReference>
<dbReference type="SUPFAM" id="SSF54999">
    <property type="entry name" value="Ribosomal protein S10"/>
    <property type="match status" value="1"/>
</dbReference>
<dbReference type="GO" id="GO:1990904">
    <property type="term" value="C:ribonucleoprotein complex"/>
    <property type="evidence" value="ECO:0007669"/>
    <property type="project" value="UniProtKB-KW"/>
</dbReference>
<dbReference type="GO" id="GO:0006412">
    <property type="term" value="P:translation"/>
    <property type="evidence" value="ECO:0007669"/>
    <property type="project" value="InterPro"/>
</dbReference>
<evidence type="ECO:0000256" key="3">
    <source>
        <dbReference type="ARBA" id="ARBA00023274"/>
    </source>
</evidence>
<accession>A0A6G1KQS4</accession>
<evidence type="ECO:0000313" key="9">
    <source>
        <dbReference type="EMBL" id="KAF2715188.1"/>
    </source>
</evidence>
<evidence type="ECO:0000313" key="10">
    <source>
        <dbReference type="Proteomes" id="UP000799428"/>
    </source>
</evidence>
<evidence type="ECO:0000259" key="8">
    <source>
        <dbReference type="SMART" id="SM01403"/>
    </source>
</evidence>
<protein>
    <recommendedName>
        <fullName evidence="4">Small ribosomal subunit protein uS10m</fullName>
    </recommendedName>
    <alternativeName>
        <fullName evidence="5">37S ribosomal protein S10, mitochondrial</fullName>
    </alternativeName>
    <alternativeName>
        <fullName evidence="6">Mitochondrial ribosomal small subunit protein 10</fullName>
    </alternativeName>
</protein>
<dbReference type="InterPro" id="IPR036838">
    <property type="entry name" value="Ribosomal_uS10_dom_sf"/>
</dbReference>
<dbReference type="GO" id="GO:0003735">
    <property type="term" value="F:structural constituent of ribosome"/>
    <property type="evidence" value="ECO:0007669"/>
    <property type="project" value="InterPro"/>
</dbReference>
<dbReference type="AlphaFoldDB" id="A0A6G1KQS4"/>
<gene>
    <name evidence="9" type="ORF">K504DRAFT_21290</name>
</gene>
<proteinExistence type="inferred from homology"/>
<sequence length="354" mass="40415">MCEVPFRTCEEDKAPRPYTHTFSRARSSNAEDEEQREDRKKGQTEGARIYSDNDTGLEATLERLGINPDEYRSLYKSQLASEKRQKAWTPKTQAEAKEKWKELQDSPSHYNLLSMYKKADVQPIKLAKERGITLPGEPAPHPADLQEELDALRDPVNVKAMNLRPLRRTPKYGVPVCDLQLRTYSIRNLLLFADFAVRAAYYMGLCARGPIPLPRITERWTVPRANFVFKKSQENFERITMRRLIQIQDGHPDVVKGWLAFLAKHQYHGVGMKANIWEFESLEAATSVGQEVVDGDYTGRREAPVLEKVGEILRGKGYKEAMAGFQLPEEMSAKLLIKAPITKEKKKPVEKIAA</sequence>
<organism evidence="9 10">
    <name type="scientific">Pleomassaria siparia CBS 279.74</name>
    <dbReference type="NCBI Taxonomy" id="1314801"/>
    <lineage>
        <taxon>Eukaryota</taxon>
        <taxon>Fungi</taxon>
        <taxon>Dikarya</taxon>
        <taxon>Ascomycota</taxon>
        <taxon>Pezizomycotina</taxon>
        <taxon>Dothideomycetes</taxon>
        <taxon>Pleosporomycetidae</taxon>
        <taxon>Pleosporales</taxon>
        <taxon>Pleomassariaceae</taxon>
        <taxon>Pleomassaria</taxon>
    </lineage>
</organism>
<keyword evidence="2 9" id="KW-0689">Ribosomal protein</keyword>
<evidence type="ECO:0000256" key="2">
    <source>
        <dbReference type="ARBA" id="ARBA00022980"/>
    </source>
</evidence>
<feature type="region of interest" description="Disordered" evidence="7">
    <location>
        <begin position="1"/>
        <end position="53"/>
    </location>
</feature>
<evidence type="ECO:0000256" key="7">
    <source>
        <dbReference type="SAM" id="MobiDB-lite"/>
    </source>
</evidence>
<dbReference type="InterPro" id="IPR001848">
    <property type="entry name" value="Ribosomal_uS10"/>
</dbReference>
<reference evidence="9" key="1">
    <citation type="journal article" date="2020" name="Stud. Mycol.">
        <title>101 Dothideomycetes genomes: a test case for predicting lifestyles and emergence of pathogens.</title>
        <authorList>
            <person name="Haridas S."/>
            <person name="Albert R."/>
            <person name="Binder M."/>
            <person name="Bloem J."/>
            <person name="Labutti K."/>
            <person name="Salamov A."/>
            <person name="Andreopoulos B."/>
            <person name="Baker S."/>
            <person name="Barry K."/>
            <person name="Bills G."/>
            <person name="Bluhm B."/>
            <person name="Cannon C."/>
            <person name="Castanera R."/>
            <person name="Culley D."/>
            <person name="Daum C."/>
            <person name="Ezra D."/>
            <person name="Gonzalez J."/>
            <person name="Henrissat B."/>
            <person name="Kuo A."/>
            <person name="Liang C."/>
            <person name="Lipzen A."/>
            <person name="Lutzoni F."/>
            <person name="Magnuson J."/>
            <person name="Mondo S."/>
            <person name="Nolan M."/>
            <person name="Ohm R."/>
            <person name="Pangilinan J."/>
            <person name="Park H.-J."/>
            <person name="Ramirez L."/>
            <person name="Alfaro M."/>
            <person name="Sun H."/>
            <person name="Tritt A."/>
            <person name="Yoshinaga Y."/>
            <person name="Zwiers L.-H."/>
            <person name="Turgeon B."/>
            <person name="Goodwin S."/>
            <person name="Spatafora J."/>
            <person name="Crous P."/>
            <person name="Grigoriev I."/>
        </authorList>
    </citation>
    <scope>NUCLEOTIDE SEQUENCE</scope>
    <source>
        <strain evidence="9">CBS 279.74</strain>
    </source>
</reference>
<evidence type="ECO:0000256" key="6">
    <source>
        <dbReference type="ARBA" id="ARBA00078476"/>
    </source>
</evidence>
<dbReference type="Proteomes" id="UP000799428">
    <property type="component" value="Unassembled WGS sequence"/>
</dbReference>
<dbReference type="SMART" id="SM01403">
    <property type="entry name" value="Ribosomal_S10"/>
    <property type="match status" value="1"/>
</dbReference>
<evidence type="ECO:0000256" key="1">
    <source>
        <dbReference type="ARBA" id="ARBA00007102"/>
    </source>
</evidence>
<dbReference type="EMBL" id="MU005764">
    <property type="protein sequence ID" value="KAF2715188.1"/>
    <property type="molecule type" value="Genomic_DNA"/>
</dbReference>
<comment type="similarity">
    <text evidence="1">Belongs to the universal ribosomal protein uS10 family.</text>
</comment>
<name>A0A6G1KQS4_9PLEO</name>
<dbReference type="PANTHER" id="PTHR11700">
    <property type="entry name" value="30S RIBOSOMAL PROTEIN S10 FAMILY MEMBER"/>
    <property type="match status" value="1"/>
</dbReference>
<dbReference type="OrthoDB" id="366214at2759"/>
<dbReference type="FunFam" id="3.30.70.600:FF:000003">
    <property type="entry name" value="30S ribosomal protein S10"/>
    <property type="match status" value="1"/>
</dbReference>
<keyword evidence="10" id="KW-1185">Reference proteome</keyword>
<dbReference type="GO" id="GO:0005840">
    <property type="term" value="C:ribosome"/>
    <property type="evidence" value="ECO:0007669"/>
    <property type="project" value="UniProtKB-KW"/>
</dbReference>
<dbReference type="Gene3D" id="3.30.70.600">
    <property type="entry name" value="Ribosomal protein S10 domain"/>
    <property type="match status" value="1"/>
</dbReference>
<dbReference type="Pfam" id="PF00338">
    <property type="entry name" value="Ribosomal_S10"/>
    <property type="match status" value="1"/>
</dbReference>
<dbReference type="InterPro" id="IPR027486">
    <property type="entry name" value="Ribosomal_uS10_dom"/>
</dbReference>
<evidence type="ECO:0000256" key="4">
    <source>
        <dbReference type="ARBA" id="ARBA00035261"/>
    </source>
</evidence>
<keyword evidence="3" id="KW-0687">Ribonucleoprotein</keyword>
<evidence type="ECO:0000256" key="5">
    <source>
        <dbReference type="ARBA" id="ARBA00042916"/>
    </source>
</evidence>